<comment type="caution">
    <text evidence="2">The sequence shown here is derived from an EMBL/GenBank/DDBJ whole genome shotgun (WGS) entry which is preliminary data.</text>
</comment>
<protein>
    <submittedName>
        <fullName evidence="2">DUF3137 domain-containing protein</fullName>
    </submittedName>
</protein>
<accession>A0ABV1I9N5</accession>
<name>A0ABV1I9N5_9FIRM</name>
<evidence type="ECO:0000256" key="1">
    <source>
        <dbReference type="SAM" id="Phobius"/>
    </source>
</evidence>
<keyword evidence="1" id="KW-0812">Transmembrane</keyword>
<dbReference type="Proteomes" id="UP001494672">
    <property type="component" value="Unassembled WGS sequence"/>
</dbReference>
<keyword evidence="3" id="KW-1185">Reference proteome</keyword>
<organism evidence="2 3">
    <name type="scientific">Coprococcus aceti</name>
    <dbReference type="NCBI Taxonomy" id="2981786"/>
    <lineage>
        <taxon>Bacteria</taxon>
        <taxon>Bacillati</taxon>
        <taxon>Bacillota</taxon>
        <taxon>Clostridia</taxon>
        <taxon>Lachnospirales</taxon>
        <taxon>Lachnospiraceae</taxon>
        <taxon>Coprococcus</taxon>
    </lineage>
</organism>
<dbReference type="EMBL" id="JBBNGJ010000005">
    <property type="protein sequence ID" value="MEQ2592946.1"/>
    <property type="molecule type" value="Genomic_DNA"/>
</dbReference>
<keyword evidence="1" id="KW-0472">Membrane</keyword>
<proteinExistence type="predicted"/>
<reference evidence="2 3" key="1">
    <citation type="submission" date="2024-04" db="EMBL/GenBank/DDBJ databases">
        <title>Human intestinal bacterial collection.</title>
        <authorList>
            <person name="Pauvert C."/>
            <person name="Hitch T.C.A."/>
            <person name="Clavel T."/>
        </authorList>
    </citation>
    <scope>NUCLEOTIDE SEQUENCE [LARGE SCALE GENOMIC DNA]</scope>
    <source>
        <strain evidence="2 3">CLA-AA-H181</strain>
    </source>
</reference>
<dbReference type="Pfam" id="PF11335">
    <property type="entry name" value="DUF3137"/>
    <property type="match status" value="1"/>
</dbReference>
<dbReference type="InterPro" id="IPR021484">
    <property type="entry name" value="DUF3137"/>
</dbReference>
<feature type="transmembrane region" description="Helical" evidence="1">
    <location>
        <begin position="30"/>
        <end position="51"/>
    </location>
</feature>
<gene>
    <name evidence="2" type="ORF">AAAU18_08525</name>
</gene>
<dbReference type="RefSeq" id="WP_349093164.1">
    <property type="nucleotide sequence ID" value="NZ_JBBNGJ010000005.1"/>
</dbReference>
<keyword evidence="1" id="KW-1133">Transmembrane helix</keyword>
<feature type="transmembrane region" description="Helical" evidence="1">
    <location>
        <begin position="57"/>
        <end position="77"/>
    </location>
</feature>
<evidence type="ECO:0000313" key="3">
    <source>
        <dbReference type="Proteomes" id="UP001494672"/>
    </source>
</evidence>
<evidence type="ECO:0000313" key="2">
    <source>
        <dbReference type="EMBL" id="MEQ2592946.1"/>
    </source>
</evidence>
<sequence>MNKQIVNYKNDEEMQSIIKAKQRNIKIIQIPMYLSLVGILLPFVGVIFDIYGPIIDTVFRVVPVVCIFIGFLLAILCNKKMKDLRVFIGQNIVLGVLEERIQVIDYSPSGYVDESFLKKCSILPTYNRATGSDYIHGIYRNVEFTYSDLELKTESQDYTANENNLKTTITEFSGQFMTMALSKSVNGFVQIMGKSNSGKMRQNRKAVYIDEKNNISSYLKTGDRVFDDQFEVNASGDDLAYSILTPQFISGLKKMGKRTRVQLSGNMGVIACYNEKNSFELIGEIKDNSDIELYRKKFRKELSDILAILDIMIDCC</sequence>